<feature type="region of interest" description="Disordered" evidence="14">
    <location>
        <begin position="1"/>
        <end position="25"/>
    </location>
</feature>
<dbReference type="PANTHER" id="PTHR42877:SF7">
    <property type="entry name" value="FLAVIN-BINDING MONOOXYGENASE-RELATED"/>
    <property type="match status" value="1"/>
</dbReference>
<dbReference type="EMBL" id="AMGV01000001">
    <property type="protein sequence ID" value="KEF62085.1"/>
    <property type="molecule type" value="Genomic_DNA"/>
</dbReference>
<dbReference type="InterPro" id="IPR051209">
    <property type="entry name" value="FAD-bind_Monooxygenase_sf"/>
</dbReference>
<dbReference type="Gene3D" id="3.50.50.60">
    <property type="entry name" value="FAD/NAD(P)-binding domain"/>
    <property type="match status" value="2"/>
</dbReference>
<evidence type="ECO:0000256" key="1">
    <source>
        <dbReference type="ARBA" id="ARBA00001974"/>
    </source>
</evidence>
<proteinExistence type="inferred from homology"/>
<evidence type="ECO:0000313" key="16">
    <source>
        <dbReference type="Proteomes" id="UP000027920"/>
    </source>
</evidence>
<dbReference type="AlphaFoldDB" id="A0A072Q2F4"/>
<evidence type="ECO:0000256" key="8">
    <source>
        <dbReference type="ARBA" id="ARBA00022827"/>
    </source>
</evidence>
<dbReference type="Proteomes" id="UP000027920">
    <property type="component" value="Unassembled WGS sequence"/>
</dbReference>
<keyword evidence="7" id="KW-0285">Flavoprotein</keyword>
<keyword evidence="8" id="KW-0274">FAD</keyword>
<evidence type="ECO:0000256" key="3">
    <source>
        <dbReference type="ARBA" id="ARBA00007588"/>
    </source>
</evidence>
<dbReference type="RefSeq" id="XP_013264675.1">
    <property type="nucleotide sequence ID" value="XM_013409221.1"/>
</dbReference>
<comment type="caution">
    <text evidence="15">The sequence shown here is derived from an EMBL/GenBank/DDBJ whole genome shotgun (WGS) entry which is preliminary data.</text>
</comment>
<keyword evidence="10" id="KW-0560">Oxidoreductase</keyword>
<evidence type="ECO:0000256" key="9">
    <source>
        <dbReference type="ARBA" id="ARBA00022857"/>
    </source>
</evidence>
<evidence type="ECO:0000256" key="6">
    <source>
        <dbReference type="ARBA" id="ARBA00018612"/>
    </source>
</evidence>
<evidence type="ECO:0000256" key="7">
    <source>
        <dbReference type="ARBA" id="ARBA00022630"/>
    </source>
</evidence>
<dbReference type="GO" id="GO:0016491">
    <property type="term" value="F:oxidoreductase activity"/>
    <property type="evidence" value="ECO:0007669"/>
    <property type="project" value="UniProtKB-KW"/>
</dbReference>
<comment type="catalytic activity">
    <reaction evidence="12">
        <text>L-ornithine + NADPH + O2 = N(5)-hydroxy-L-ornithine + NADP(+) + H2O</text>
        <dbReference type="Rhea" id="RHEA:41508"/>
        <dbReference type="ChEBI" id="CHEBI:15377"/>
        <dbReference type="ChEBI" id="CHEBI:15379"/>
        <dbReference type="ChEBI" id="CHEBI:46911"/>
        <dbReference type="ChEBI" id="CHEBI:57783"/>
        <dbReference type="ChEBI" id="CHEBI:58349"/>
        <dbReference type="ChEBI" id="CHEBI:78275"/>
        <dbReference type="EC" id="1.14.13.196"/>
    </reaction>
</comment>
<dbReference type="PANTHER" id="PTHR42877">
    <property type="entry name" value="L-ORNITHINE N(5)-MONOOXYGENASE-RELATED"/>
    <property type="match status" value="1"/>
</dbReference>
<dbReference type="HOGENOM" id="CLU_006937_6_1_1"/>
<dbReference type="Pfam" id="PF13434">
    <property type="entry name" value="Lys_Orn_oxgnase"/>
    <property type="match status" value="1"/>
</dbReference>
<accession>A0A072Q2F4</accession>
<evidence type="ECO:0000256" key="2">
    <source>
        <dbReference type="ARBA" id="ARBA00004924"/>
    </source>
</evidence>
<keyword evidence="9" id="KW-0521">NADP</keyword>
<dbReference type="Pfam" id="PF13450">
    <property type="entry name" value="NAD_binding_8"/>
    <property type="match status" value="1"/>
</dbReference>
<dbReference type="EC" id="1.14.13.196" evidence="5"/>
<comment type="cofactor">
    <cofactor evidence="1">
        <name>FAD</name>
        <dbReference type="ChEBI" id="CHEBI:57692"/>
    </cofactor>
</comment>
<comment type="catalytic activity">
    <reaction evidence="13">
        <text>L-ornithine + NADH + O2 = N(5)-hydroxy-L-ornithine + NAD(+) + H2O</text>
        <dbReference type="Rhea" id="RHEA:41512"/>
        <dbReference type="ChEBI" id="CHEBI:15377"/>
        <dbReference type="ChEBI" id="CHEBI:15379"/>
        <dbReference type="ChEBI" id="CHEBI:46911"/>
        <dbReference type="ChEBI" id="CHEBI:57540"/>
        <dbReference type="ChEBI" id="CHEBI:57945"/>
        <dbReference type="ChEBI" id="CHEBI:78275"/>
        <dbReference type="EC" id="1.14.13.196"/>
    </reaction>
</comment>
<evidence type="ECO:0000256" key="14">
    <source>
        <dbReference type="SAM" id="MobiDB-lite"/>
    </source>
</evidence>
<evidence type="ECO:0000313" key="15">
    <source>
        <dbReference type="EMBL" id="KEF62085.1"/>
    </source>
</evidence>
<protein>
    <recommendedName>
        <fullName evidence="6">L-ornithine N(5)-monooxygenase</fullName>
        <ecNumber evidence="5">1.14.13.196</ecNumber>
    </recommendedName>
    <alternativeName>
        <fullName evidence="11">L-ornithine N(5)-oxygenase</fullName>
    </alternativeName>
</protein>
<dbReference type="GeneID" id="25275009"/>
<gene>
    <name evidence="15" type="ORF">A1O9_00057</name>
</gene>
<evidence type="ECO:0000256" key="12">
    <source>
        <dbReference type="ARBA" id="ARBA00047598"/>
    </source>
</evidence>
<evidence type="ECO:0000256" key="13">
    <source>
        <dbReference type="ARBA" id="ARBA00049248"/>
    </source>
</evidence>
<comment type="similarity">
    <text evidence="4">Belongs to the FAD-binding monooxygenase family.</text>
</comment>
<evidence type="ECO:0000256" key="11">
    <source>
        <dbReference type="ARBA" id="ARBA00030351"/>
    </source>
</evidence>
<evidence type="ECO:0000256" key="10">
    <source>
        <dbReference type="ARBA" id="ARBA00023002"/>
    </source>
</evidence>
<evidence type="ECO:0000256" key="4">
    <source>
        <dbReference type="ARBA" id="ARBA00010139"/>
    </source>
</evidence>
<dbReference type="OrthoDB" id="74360at2759"/>
<dbReference type="InterPro" id="IPR025700">
    <property type="entry name" value="Lys/Orn_oxygenase"/>
</dbReference>
<organism evidence="15 16">
    <name type="scientific">Exophiala aquamarina CBS 119918</name>
    <dbReference type="NCBI Taxonomy" id="1182545"/>
    <lineage>
        <taxon>Eukaryota</taxon>
        <taxon>Fungi</taxon>
        <taxon>Dikarya</taxon>
        <taxon>Ascomycota</taxon>
        <taxon>Pezizomycotina</taxon>
        <taxon>Eurotiomycetes</taxon>
        <taxon>Chaetothyriomycetidae</taxon>
        <taxon>Chaetothyriales</taxon>
        <taxon>Herpotrichiellaceae</taxon>
        <taxon>Exophiala</taxon>
    </lineage>
</organism>
<dbReference type="PRINTS" id="PR00469">
    <property type="entry name" value="PNDRDTASEII"/>
</dbReference>
<dbReference type="InterPro" id="IPR036188">
    <property type="entry name" value="FAD/NAD-bd_sf"/>
</dbReference>
<evidence type="ECO:0000256" key="5">
    <source>
        <dbReference type="ARBA" id="ARBA00012881"/>
    </source>
</evidence>
<comment type="similarity">
    <text evidence="3">Belongs to the lysine N(6)-hydroxylase/L-ornithine N(5)-oxygenase family.</text>
</comment>
<keyword evidence="16" id="KW-1185">Reference proteome</keyword>
<dbReference type="VEuPathDB" id="FungiDB:A1O9_00057"/>
<comment type="pathway">
    <text evidence="2">Siderophore biosynthesis.</text>
</comment>
<name>A0A072Q2F4_9EURO</name>
<reference evidence="15 16" key="1">
    <citation type="submission" date="2013-03" db="EMBL/GenBank/DDBJ databases">
        <title>The Genome Sequence of Exophiala aquamarina CBS 119918.</title>
        <authorList>
            <consortium name="The Broad Institute Genomics Platform"/>
            <person name="Cuomo C."/>
            <person name="de Hoog S."/>
            <person name="Gorbushina A."/>
            <person name="Walker B."/>
            <person name="Young S.K."/>
            <person name="Zeng Q."/>
            <person name="Gargeya S."/>
            <person name="Fitzgerald M."/>
            <person name="Haas B."/>
            <person name="Abouelleil A."/>
            <person name="Allen A.W."/>
            <person name="Alvarado L."/>
            <person name="Arachchi H.M."/>
            <person name="Berlin A.M."/>
            <person name="Chapman S.B."/>
            <person name="Gainer-Dewar J."/>
            <person name="Goldberg J."/>
            <person name="Griggs A."/>
            <person name="Gujja S."/>
            <person name="Hansen M."/>
            <person name="Howarth C."/>
            <person name="Imamovic A."/>
            <person name="Ireland A."/>
            <person name="Larimer J."/>
            <person name="McCowan C."/>
            <person name="Murphy C."/>
            <person name="Pearson M."/>
            <person name="Poon T.W."/>
            <person name="Priest M."/>
            <person name="Roberts A."/>
            <person name="Saif S."/>
            <person name="Shea T."/>
            <person name="Sisk P."/>
            <person name="Sykes S."/>
            <person name="Wortman J."/>
            <person name="Nusbaum C."/>
            <person name="Birren B."/>
        </authorList>
    </citation>
    <scope>NUCLEOTIDE SEQUENCE [LARGE SCALE GENOMIC DNA]</scope>
    <source>
        <strain evidence="15 16">CBS 119918</strain>
    </source>
</reference>
<sequence length="582" mass="66150">MSADRVVLTSAAPDEDVSVPSDAPHENGWYNGRDFDGYRVTEQVLYQRRKLRVICVGAGATGIQFAYKAERAFKDVELQIYDRNHDFGGTWLENRYPGCTCDIPSHSYQFTWDKNPNWSHFYSGSEEIWRYMKDVAVRHGIDKYVKFNTMIESATWDEDAGLWRLQVVGPDGSRFEDTCNVLVNGSGVLNSWKWPNIPGIDIFKGKLMHSARWDAEYDLKGKTVAVIGGGSSAVQIVPSIQPVVSKLFAFLRSPVWVTTGFGAKYAGPGGTNFAYSEEQKQEWRDDPDKYAQYSRDVEGELNKRFTLMHLKAKDQKSSRDLVATIMAEQLGHDESLTKHMIPPFALGCRRMTPGSGYLQSLTAENVEVVPRSASRLTETGIVDESGVEHKVDVVICATGFDTTFTPHFQVHGRNGREIHEQFGDFPIGYMGIAAENYPNLFLFIGPNGPASHSSLLPVLEWYTRYVFQVIEKLQTERIKAVEPKKEAIKELYNHTHELMKRLVWSSACRSWFKNGKTHGPVTAIYPGSRLHFFEIMKNVRWEDYNITYCSENRYAFMGNGFTQTEVGDGDPVWYFDDPFVRL</sequence>
<dbReference type="SUPFAM" id="SSF51905">
    <property type="entry name" value="FAD/NAD(P)-binding domain"/>
    <property type="match status" value="3"/>
</dbReference>